<dbReference type="PANTHER" id="PTHR36649:SF28">
    <property type="entry name" value="UBIQUITIN-LIKE DOMAIN-CONTAINING PROTEIN"/>
    <property type="match status" value="1"/>
</dbReference>
<accession>A0ABD2FRJ9</accession>
<evidence type="ECO:0000313" key="1">
    <source>
        <dbReference type="EMBL" id="KAL3044137.1"/>
    </source>
</evidence>
<dbReference type="AlphaFoldDB" id="A0ABD2FRJ9"/>
<evidence type="ECO:0000313" key="2">
    <source>
        <dbReference type="Proteomes" id="UP001619887"/>
    </source>
</evidence>
<sequence>MLESSSIMFSDTDLRAEVLSSILGQVVKLYDNQTPNVLSVKESIGGQILGKQQVKKELFSDEKYFDPQYDRDFTHLSDSAECMRGDKPYKRPNGWYRMALKVLGKYPNGDTWLGTKGLRSHSVPGEWPVSYHGTSSDGARGIIKSQYKAGDGDVYGRGIYSTPDIRVAEQYAETFKSEKMRKSFKLVLQNRINPERREVCRRSDYWLIPVGAGKSASEEKEIVRGAIRPYGILIKEIKKPY</sequence>
<gene>
    <name evidence="1" type="ORF">OYC64_003885</name>
</gene>
<keyword evidence="2" id="KW-1185">Reference proteome</keyword>
<dbReference type="Gene3D" id="3.90.175.10">
    <property type="entry name" value="Diphtheria Toxin, domain 1"/>
    <property type="match status" value="1"/>
</dbReference>
<protein>
    <submittedName>
        <fullName evidence="1">Uncharacterized protein</fullName>
    </submittedName>
</protein>
<organism evidence="1 2">
    <name type="scientific">Pagothenia borchgrevinki</name>
    <name type="common">Bald rockcod</name>
    <name type="synonym">Trematomus borchgrevinki</name>
    <dbReference type="NCBI Taxonomy" id="8213"/>
    <lineage>
        <taxon>Eukaryota</taxon>
        <taxon>Metazoa</taxon>
        <taxon>Chordata</taxon>
        <taxon>Craniata</taxon>
        <taxon>Vertebrata</taxon>
        <taxon>Euteleostomi</taxon>
        <taxon>Actinopterygii</taxon>
        <taxon>Neopterygii</taxon>
        <taxon>Teleostei</taxon>
        <taxon>Neoteleostei</taxon>
        <taxon>Acanthomorphata</taxon>
        <taxon>Eupercaria</taxon>
        <taxon>Perciformes</taxon>
        <taxon>Notothenioidei</taxon>
        <taxon>Nototheniidae</taxon>
        <taxon>Pagothenia</taxon>
    </lineage>
</organism>
<dbReference type="PANTHER" id="PTHR36649">
    <property type="entry name" value="UBIQUITIN-LIKE DOMAIN-CONTAINING PROTEIN"/>
    <property type="match status" value="1"/>
</dbReference>
<dbReference type="Proteomes" id="UP001619887">
    <property type="component" value="Unassembled WGS sequence"/>
</dbReference>
<reference evidence="1 2" key="1">
    <citation type="journal article" date="2022" name="G3 (Bethesda)">
        <title>Evaluating Illumina-, Nanopore-, and PacBio-based genome assembly strategies with the bald notothen, Trematomus borchgrevinki.</title>
        <authorList>
            <person name="Rayamajhi N."/>
            <person name="Cheng C.C."/>
            <person name="Catchen J.M."/>
        </authorList>
    </citation>
    <scope>NUCLEOTIDE SEQUENCE [LARGE SCALE GENOMIC DNA]</scope>
    <source>
        <strain evidence="1">AGRC-2024</strain>
    </source>
</reference>
<comment type="caution">
    <text evidence="1">The sequence shown here is derived from an EMBL/GenBank/DDBJ whole genome shotgun (WGS) entry which is preliminary data.</text>
</comment>
<reference evidence="1 2" key="2">
    <citation type="journal article" date="2024" name="G3 (Bethesda)">
        <title>The genome of the cryopelagic Antarctic bald notothen, Trematomus borchgrevinki.</title>
        <authorList>
            <person name="Rayamajhi N."/>
            <person name="Rivera-Colon A.G."/>
            <person name="Minhas B.F."/>
            <person name="Cheng C.C."/>
            <person name="Catchen J.M."/>
        </authorList>
    </citation>
    <scope>NUCLEOTIDE SEQUENCE [LARGE SCALE GENOMIC DNA]</scope>
    <source>
        <strain evidence="1">AGRC-2024</strain>
    </source>
</reference>
<name>A0ABD2FRJ9_PAGBO</name>
<dbReference type="SUPFAM" id="SSF56399">
    <property type="entry name" value="ADP-ribosylation"/>
    <property type="match status" value="1"/>
</dbReference>
<dbReference type="EMBL" id="JBIYXZ010002088">
    <property type="protein sequence ID" value="KAL3044137.1"/>
    <property type="molecule type" value="Genomic_DNA"/>
</dbReference>
<proteinExistence type="predicted"/>